<evidence type="ECO:0000313" key="9">
    <source>
        <dbReference type="Proteomes" id="UP001218218"/>
    </source>
</evidence>
<dbReference type="Gene3D" id="1.20.1720.10">
    <property type="entry name" value="Multidrug resistance protein D"/>
    <property type="match status" value="1"/>
</dbReference>
<keyword evidence="3 6" id="KW-1133">Transmembrane helix</keyword>
<feature type="region of interest" description="Disordered" evidence="5">
    <location>
        <begin position="545"/>
        <end position="564"/>
    </location>
</feature>
<organism evidence="8 9">
    <name type="scientific">Mycena albidolilacea</name>
    <dbReference type="NCBI Taxonomy" id="1033008"/>
    <lineage>
        <taxon>Eukaryota</taxon>
        <taxon>Fungi</taxon>
        <taxon>Dikarya</taxon>
        <taxon>Basidiomycota</taxon>
        <taxon>Agaricomycotina</taxon>
        <taxon>Agaricomycetes</taxon>
        <taxon>Agaricomycetidae</taxon>
        <taxon>Agaricales</taxon>
        <taxon>Marasmiineae</taxon>
        <taxon>Mycenaceae</taxon>
        <taxon>Mycena</taxon>
    </lineage>
</organism>
<comment type="subcellular location">
    <subcellularLocation>
        <location evidence="1">Membrane</location>
        <topology evidence="1">Multi-pass membrane protein</topology>
    </subcellularLocation>
</comment>
<protein>
    <submittedName>
        <fullName evidence="8">Major facilitator superfamily domain-containing protein</fullName>
    </submittedName>
</protein>
<evidence type="ECO:0000256" key="3">
    <source>
        <dbReference type="ARBA" id="ARBA00022989"/>
    </source>
</evidence>
<evidence type="ECO:0000256" key="2">
    <source>
        <dbReference type="ARBA" id="ARBA00022692"/>
    </source>
</evidence>
<feature type="transmembrane region" description="Helical" evidence="6">
    <location>
        <begin position="186"/>
        <end position="203"/>
    </location>
</feature>
<feature type="transmembrane region" description="Helical" evidence="6">
    <location>
        <begin position="158"/>
        <end position="180"/>
    </location>
</feature>
<dbReference type="EMBL" id="JARIHO010000068">
    <property type="protein sequence ID" value="KAJ7314253.1"/>
    <property type="molecule type" value="Genomic_DNA"/>
</dbReference>
<feature type="transmembrane region" description="Helical" evidence="6">
    <location>
        <begin position="223"/>
        <end position="239"/>
    </location>
</feature>
<dbReference type="InterPro" id="IPR011701">
    <property type="entry name" value="MFS"/>
</dbReference>
<feature type="transmembrane region" description="Helical" evidence="6">
    <location>
        <begin position="293"/>
        <end position="317"/>
    </location>
</feature>
<dbReference type="Proteomes" id="UP001218218">
    <property type="component" value="Unassembled WGS sequence"/>
</dbReference>
<keyword evidence="4 6" id="KW-0472">Membrane</keyword>
<keyword evidence="9" id="KW-1185">Reference proteome</keyword>
<feature type="transmembrane region" description="Helical" evidence="6">
    <location>
        <begin position="254"/>
        <end position="272"/>
    </location>
</feature>
<dbReference type="AlphaFoldDB" id="A0AAD6ZA75"/>
<sequence length="564" mass="60256">MASSPANTANSPDVKAAVLPERVKEAKEDDEHIVPQGPLAALDQTIVTTALPTIVAQLGGGKDYSWVGSAYLIAGAALCPAYGKLSDIFGRKQVLYPSILIYLTYTISPVGSALCGAAQSMTWLILAPALQGIGGGGVQQLIQIVIGDIVTLEERGRFSSLVGAMWGIASVMGPLVGGALTDHVSWRWFPTGAIAGLLVFFSLNLNPHCGKTLREHARQFDSIGLFLFVGGVVCLRLGFNQSQNGCEYFGDQPATIALLVAGGVALFFGVFFENWTERSPIIPPRLFKTRTTGLIFFTVFFHALAYFAAAFYLPLYFQIPGASATKSGLLIMPFSLLFSVASGAGGYMVAMMGDYRPIMWIDYVVQSSHLRLLCALQIVYPLIAWLGLGGLFAPPLIGLQAAMPVKDMATSSTTFGLFRSLGSTIGVSVGQAIWSGVSYPTHAAVLQVLRQRLSKISGLTMDLSGAALADSARQIQSIEPESLRQQVLHAYTKGVSAIWLINAPIIPCASWQVLSALFLKKYGLKRKIIRTGKKGAEVFPANDVSDDVEKGEASVEDVPPSLPT</sequence>
<accession>A0AAD6ZA75</accession>
<dbReference type="InterPro" id="IPR036259">
    <property type="entry name" value="MFS_trans_sf"/>
</dbReference>
<name>A0AAD6ZA75_9AGAR</name>
<feature type="domain" description="Major facilitator superfamily (MFS) profile" evidence="7">
    <location>
        <begin position="29"/>
        <end position="483"/>
    </location>
</feature>
<keyword evidence="2 6" id="KW-0812">Transmembrane</keyword>
<gene>
    <name evidence="8" type="ORF">DFH08DRAFT_917915</name>
</gene>
<reference evidence="8" key="1">
    <citation type="submission" date="2023-03" db="EMBL/GenBank/DDBJ databases">
        <title>Massive genome expansion in bonnet fungi (Mycena s.s.) driven by repeated elements and novel gene families across ecological guilds.</title>
        <authorList>
            <consortium name="Lawrence Berkeley National Laboratory"/>
            <person name="Harder C.B."/>
            <person name="Miyauchi S."/>
            <person name="Viragh M."/>
            <person name="Kuo A."/>
            <person name="Thoen E."/>
            <person name="Andreopoulos B."/>
            <person name="Lu D."/>
            <person name="Skrede I."/>
            <person name="Drula E."/>
            <person name="Henrissat B."/>
            <person name="Morin E."/>
            <person name="Kohler A."/>
            <person name="Barry K."/>
            <person name="LaButti K."/>
            <person name="Morin E."/>
            <person name="Salamov A."/>
            <person name="Lipzen A."/>
            <person name="Mereny Z."/>
            <person name="Hegedus B."/>
            <person name="Baldrian P."/>
            <person name="Stursova M."/>
            <person name="Weitz H."/>
            <person name="Taylor A."/>
            <person name="Grigoriev I.V."/>
            <person name="Nagy L.G."/>
            <person name="Martin F."/>
            <person name="Kauserud H."/>
        </authorList>
    </citation>
    <scope>NUCLEOTIDE SEQUENCE</scope>
    <source>
        <strain evidence="8">CBHHK002</strain>
    </source>
</reference>
<dbReference type="InterPro" id="IPR020846">
    <property type="entry name" value="MFS_dom"/>
</dbReference>
<proteinExistence type="predicted"/>
<evidence type="ECO:0000256" key="4">
    <source>
        <dbReference type="ARBA" id="ARBA00023136"/>
    </source>
</evidence>
<feature type="transmembrane region" description="Helical" evidence="6">
    <location>
        <begin position="94"/>
        <end position="119"/>
    </location>
</feature>
<dbReference type="SUPFAM" id="SSF103473">
    <property type="entry name" value="MFS general substrate transporter"/>
    <property type="match status" value="1"/>
</dbReference>
<evidence type="ECO:0000259" key="7">
    <source>
        <dbReference type="PROSITE" id="PS50850"/>
    </source>
</evidence>
<dbReference type="GO" id="GO:0022857">
    <property type="term" value="F:transmembrane transporter activity"/>
    <property type="evidence" value="ECO:0007669"/>
    <property type="project" value="InterPro"/>
</dbReference>
<dbReference type="PROSITE" id="PS50850">
    <property type="entry name" value="MFS"/>
    <property type="match status" value="1"/>
</dbReference>
<dbReference type="Gene3D" id="1.20.1250.20">
    <property type="entry name" value="MFS general substrate transporter like domains"/>
    <property type="match status" value="1"/>
</dbReference>
<evidence type="ECO:0000256" key="6">
    <source>
        <dbReference type="SAM" id="Phobius"/>
    </source>
</evidence>
<dbReference type="Pfam" id="PF07690">
    <property type="entry name" value="MFS_1"/>
    <property type="match status" value="1"/>
</dbReference>
<feature type="transmembrane region" description="Helical" evidence="6">
    <location>
        <begin position="125"/>
        <end position="146"/>
    </location>
</feature>
<dbReference type="PANTHER" id="PTHR23501">
    <property type="entry name" value="MAJOR FACILITATOR SUPERFAMILY"/>
    <property type="match status" value="1"/>
</dbReference>
<dbReference type="GO" id="GO:0005886">
    <property type="term" value="C:plasma membrane"/>
    <property type="evidence" value="ECO:0007669"/>
    <property type="project" value="TreeGrafter"/>
</dbReference>
<feature type="transmembrane region" description="Helical" evidence="6">
    <location>
        <begin position="370"/>
        <end position="393"/>
    </location>
</feature>
<comment type="caution">
    <text evidence="8">The sequence shown here is derived from an EMBL/GenBank/DDBJ whole genome shotgun (WGS) entry which is preliminary data.</text>
</comment>
<feature type="transmembrane region" description="Helical" evidence="6">
    <location>
        <begin position="497"/>
        <end position="519"/>
    </location>
</feature>
<evidence type="ECO:0000256" key="1">
    <source>
        <dbReference type="ARBA" id="ARBA00004141"/>
    </source>
</evidence>
<evidence type="ECO:0000256" key="5">
    <source>
        <dbReference type="SAM" id="MobiDB-lite"/>
    </source>
</evidence>
<evidence type="ECO:0000313" key="8">
    <source>
        <dbReference type="EMBL" id="KAJ7314253.1"/>
    </source>
</evidence>
<feature type="transmembrane region" description="Helical" evidence="6">
    <location>
        <begin position="329"/>
        <end position="350"/>
    </location>
</feature>
<dbReference type="PANTHER" id="PTHR23501:SF102">
    <property type="entry name" value="DRUG TRANSPORTER, PUTATIVE (AFU_ORTHOLOGUE AFUA_3G08530)-RELATED"/>
    <property type="match status" value="1"/>
</dbReference>